<evidence type="ECO:0000256" key="1">
    <source>
        <dbReference type="SAM" id="MobiDB-lite"/>
    </source>
</evidence>
<dbReference type="Pfam" id="PF02482">
    <property type="entry name" value="Ribosomal_S30AE"/>
    <property type="match status" value="1"/>
</dbReference>
<reference evidence="2 3" key="1">
    <citation type="submission" date="2023-07" db="EMBL/GenBank/DDBJ databases">
        <title>Sorghum-associated microbial communities from plants grown in Nebraska, USA.</title>
        <authorList>
            <person name="Schachtman D."/>
        </authorList>
    </citation>
    <scope>NUCLEOTIDE SEQUENCE [LARGE SCALE GENOMIC DNA]</scope>
    <source>
        <strain evidence="2 3">DS1781</strain>
    </source>
</reference>
<dbReference type="Gene3D" id="3.30.160.100">
    <property type="entry name" value="Ribosome hibernation promotion factor-like"/>
    <property type="match status" value="1"/>
</dbReference>
<dbReference type="EMBL" id="JAVDRF010000014">
    <property type="protein sequence ID" value="MDR6539103.1"/>
    <property type="molecule type" value="Genomic_DNA"/>
</dbReference>
<sequence>MFLGMEASPAVASVARVKALKLDQFCADIIACKLSIELMDKHHQQGRRFAVRIDVTMPGRELNISRVNDEDVYIALRDAFDGMKRQVEDAVRQARRRRGGSGHGTEEEAHPP</sequence>
<dbReference type="InterPro" id="IPR003489">
    <property type="entry name" value="RHF/RaiA"/>
</dbReference>
<gene>
    <name evidence="2" type="ORF">J2739_004899</name>
</gene>
<organism evidence="2 3">
    <name type="scientific">Variovorax soli</name>
    <dbReference type="NCBI Taxonomy" id="376815"/>
    <lineage>
        <taxon>Bacteria</taxon>
        <taxon>Pseudomonadati</taxon>
        <taxon>Pseudomonadota</taxon>
        <taxon>Betaproteobacteria</taxon>
        <taxon>Burkholderiales</taxon>
        <taxon>Comamonadaceae</taxon>
        <taxon>Variovorax</taxon>
    </lineage>
</organism>
<comment type="caution">
    <text evidence="2">The sequence shown here is derived from an EMBL/GenBank/DDBJ whole genome shotgun (WGS) entry which is preliminary data.</text>
</comment>
<accession>A0ABU1NKW2</accession>
<evidence type="ECO:0000313" key="2">
    <source>
        <dbReference type="EMBL" id="MDR6539103.1"/>
    </source>
</evidence>
<evidence type="ECO:0000313" key="3">
    <source>
        <dbReference type="Proteomes" id="UP001184230"/>
    </source>
</evidence>
<keyword evidence="3" id="KW-1185">Reference proteome</keyword>
<feature type="region of interest" description="Disordered" evidence="1">
    <location>
        <begin position="87"/>
        <end position="112"/>
    </location>
</feature>
<proteinExistence type="predicted"/>
<protein>
    <submittedName>
        <fullName evidence="2">Ribosome-associated translation inhibitor RaiA</fullName>
    </submittedName>
</protein>
<dbReference type="InterPro" id="IPR036567">
    <property type="entry name" value="RHF-like"/>
</dbReference>
<name>A0ABU1NKW2_9BURK</name>
<dbReference type="Proteomes" id="UP001184230">
    <property type="component" value="Unassembled WGS sequence"/>
</dbReference>
<dbReference type="SUPFAM" id="SSF69754">
    <property type="entry name" value="Ribosome binding protein Y (YfiA homologue)"/>
    <property type="match status" value="1"/>
</dbReference>
<dbReference type="RefSeq" id="WP_309906543.1">
    <property type="nucleotide sequence ID" value="NZ_JAVDRF010000014.1"/>
</dbReference>